<protein>
    <submittedName>
        <fullName evidence="4">SctD</fullName>
    </submittedName>
    <submittedName>
        <fullName evidence="5">Type III secretion apparatus protein</fullName>
    </submittedName>
</protein>
<reference evidence="5 6" key="2">
    <citation type="submission" date="2015-11" db="EMBL/GenBank/DDBJ databases">
        <title>Genome sequences of Lysobacter enzymogenes strain C3 and Lysobacter antibioticus ATCC 29479.</title>
        <authorList>
            <person name="Kobayashi D.Y."/>
        </authorList>
    </citation>
    <scope>NUCLEOTIDE SEQUENCE [LARGE SCALE GENOMIC DNA]</scope>
    <source>
        <strain evidence="5 6">C3</strain>
    </source>
</reference>
<keyword evidence="2" id="KW-1133">Transmembrane helix</keyword>
<evidence type="ECO:0000256" key="1">
    <source>
        <dbReference type="SAM" id="MobiDB-lite"/>
    </source>
</evidence>
<keyword evidence="2" id="KW-0812">Transmembrane</keyword>
<sequence length="478" mass="48541">MMSHDPHSTPEGAFEAGEPRAAEAPSSPPRAGDGIRAAAPAVSVLRIVSGLHTGGSRPLSAQETVLIGSSGDCDIVLSDPNVAPRHAFLTRMGGTVSLRALDAPLRIEGQTLNPGDPAELGPMQRVDLGGASFAVGAAEDPGWATMLPNLADAVRPAKTSMRHLPLIAGLAALSLVSVAIAAAVMPGFEKKPSPLELAQPLIKEFSIAGGRLSESPDGTLVLSGTVKDAATRETIRKRLASDEVEARLELRTGDDIAADVREVLRSQGLAVQTRYLGNGDVEVSGHFADPAQFQRAIASRAMQDVNGVRRVVPRNLDESHAPAGPAVATAEPAKPAAPVPPTRIVKIVRGDSPHVTDIDGTDYAVGDTLPDGRDLIAIGDKAWALNKTTGVSEQIKAQPLTAEELALASGAAPAADAAATAAAPAGSAPAPAPAAPQAANAAAPSAAKPTTAAPSAAKPSASARPTVAEAPPRPGSRQ</sequence>
<dbReference type="InterPro" id="IPR008984">
    <property type="entry name" value="SMAD_FHA_dom_sf"/>
</dbReference>
<proteinExistence type="predicted"/>
<evidence type="ECO:0000313" key="6">
    <source>
        <dbReference type="Proteomes" id="UP000061569"/>
    </source>
</evidence>
<feature type="transmembrane region" description="Helical" evidence="2">
    <location>
        <begin position="164"/>
        <end position="185"/>
    </location>
</feature>
<dbReference type="PATRIC" id="fig|69.6.peg.5036"/>
<dbReference type="KEGG" id="lez:GLE_5111"/>
<feature type="compositionally biased region" description="Low complexity" evidence="1">
    <location>
        <begin position="325"/>
        <end position="334"/>
    </location>
</feature>
<evidence type="ECO:0000256" key="2">
    <source>
        <dbReference type="SAM" id="Phobius"/>
    </source>
</evidence>
<dbReference type="InterPro" id="IPR032030">
    <property type="entry name" value="YscD_cytoplasmic_dom"/>
</dbReference>
<feature type="region of interest" description="Disordered" evidence="1">
    <location>
        <begin position="317"/>
        <end position="338"/>
    </location>
</feature>
<feature type="region of interest" description="Disordered" evidence="1">
    <location>
        <begin position="422"/>
        <end position="478"/>
    </location>
</feature>
<dbReference type="Pfam" id="PF16697">
    <property type="entry name" value="Yop-YscD_cpl"/>
    <property type="match status" value="1"/>
</dbReference>
<dbReference type="SUPFAM" id="SSF49879">
    <property type="entry name" value="SMAD/FHA domain"/>
    <property type="match status" value="1"/>
</dbReference>
<dbReference type="AlphaFoldDB" id="A1EBT9"/>
<dbReference type="CDD" id="cd00060">
    <property type="entry name" value="FHA"/>
    <property type="match status" value="1"/>
</dbReference>
<name>A1EBT9_LYSEN</name>
<reference evidence="4" key="1">
    <citation type="submission" date="2006-11" db="EMBL/GenBank/DDBJ databases">
        <title>A type III secretion system from the microbial antagonist and biological control bacterium, Lysobacter enzymogenes strain C3.</title>
        <authorList>
            <person name="Reedy R.M."/>
            <person name="Kobayashi D.Y."/>
        </authorList>
    </citation>
    <scope>NUCLEOTIDE SEQUENCE</scope>
    <source>
        <strain evidence="4">C3</strain>
    </source>
</reference>
<dbReference type="STRING" id="69.GLE_5111"/>
<dbReference type="EMBL" id="CP013140">
    <property type="protein sequence ID" value="ALN60452.1"/>
    <property type="molecule type" value="Genomic_DNA"/>
</dbReference>
<feature type="compositionally biased region" description="Low complexity" evidence="1">
    <location>
        <begin position="422"/>
        <end position="463"/>
    </location>
</feature>
<evidence type="ECO:0000259" key="3">
    <source>
        <dbReference type="Pfam" id="PF16697"/>
    </source>
</evidence>
<feature type="region of interest" description="Disordered" evidence="1">
    <location>
        <begin position="1"/>
        <end position="34"/>
    </location>
</feature>
<dbReference type="EMBL" id="EF119743">
    <property type="protein sequence ID" value="ABL59992.1"/>
    <property type="molecule type" value="Genomic_DNA"/>
</dbReference>
<evidence type="ECO:0000313" key="4">
    <source>
        <dbReference type="EMBL" id="ABL59992.1"/>
    </source>
</evidence>
<keyword evidence="2" id="KW-0472">Membrane</keyword>
<dbReference type="Proteomes" id="UP000061569">
    <property type="component" value="Chromosome"/>
</dbReference>
<evidence type="ECO:0000313" key="5">
    <source>
        <dbReference type="EMBL" id="ALN60452.1"/>
    </source>
</evidence>
<feature type="domain" description="YscD cytoplasmic" evidence="3">
    <location>
        <begin position="46"/>
        <end position="137"/>
    </location>
</feature>
<gene>
    <name evidence="4" type="primary">sctD</name>
    <name evidence="5" type="ORF">GLE_5111</name>
</gene>
<accession>A1EBT9</accession>
<dbReference type="Gene3D" id="2.60.200.20">
    <property type="match status" value="1"/>
</dbReference>
<organism evidence="4">
    <name type="scientific">Lysobacter enzymogenes</name>
    <dbReference type="NCBI Taxonomy" id="69"/>
    <lineage>
        <taxon>Bacteria</taxon>
        <taxon>Pseudomonadati</taxon>
        <taxon>Pseudomonadota</taxon>
        <taxon>Gammaproteobacteria</taxon>
        <taxon>Lysobacterales</taxon>
        <taxon>Lysobacteraceae</taxon>
        <taxon>Lysobacter</taxon>
    </lineage>
</organism>
<feature type="compositionally biased region" description="Low complexity" evidence="1">
    <location>
        <begin position="22"/>
        <end position="31"/>
    </location>
</feature>